<keyword evidence="1" id="KW-0732">Signal</keyword>
<evidence type="ECO:0000256" key="1">
    <source>
        <dbReference type="SAM" id="SignalP"/>
    </source>
</evidence>
<feature type="signal peptide" evidence="1">
    <location>
        <begin position="1"/>
        <end position="23"/>
    </location>
</feature>
<accession>A0A9D5JUM6</accession>
<name>A0A9D5JUM6_9BACT</name>
<feature type="chain" id="PRO_5038984182" evidence="1">
    <location>
        <begin position="24"/>
        <end position="140"/>
    </location>
</feature>
<dbReference type="EMBL" id="WJJP01000235">
    <property type="protein sequence ID" value="MBD3324430.1"/>
    <property type="molecule type" value="Genomic_DNA"/>
</dbReference>
<dbReference type="Proteomes" id="UP000649604">
    <property type="component" value="Unassembled WGS sequence"/>
</dbReference>
<reference evidence="2" key="1">
    <citation type="submission" date="2019-11" db="EMBL/GenBank/DDBJ databases">
        <title>Microbial mats filling the niche in hypersaline microbial mats.</title>
        <authorList>
            <person name="Wong H.L."/>
            <person name="Macleod F.I."/>
            <person name="White R.A. III"/>
            <person name="Burns B.P."/>
        </authorList>
    </citation>
    <scope>NUCLEOTIDE SEQUENCE</scope>
    <source>
        <strain evidence="2">Rbin_158</strain>
    </source>
</reference>
<comment type="caution">
    <text evidence="2">The sequence shown here is derived from an EMBL/GenBank/DDBJ whole genome shotgun (WGS) entry which is preliminary data.</text>
</comment>
<dbReference type="AlphaFoldDB" id="A0A9D5JUM6"/>
<protein>
    <submittedName>
        <fullName evidence="2">Uncharacterized protein</fullName>
    </submittedName>
</protein>
<proteinExistence type="predicted"/>
<sequence>MKRVVMSCLLILGICGALTSAEAVDYEKVGSFKDIGQNRAFLIALTEEVPDEELEDALWEIVNEQMEKYGQAPQMWIFFFDDEDFTPEEFPIEGEALDHLIAKYFYATDTRKKDLQILTPEDIAELKKAEKIESPMWQGQ</sequence>
<evidence type="ECO:0000313" key="2">
    <source>
        <dbReference type="EMBL" id="MBD3324430.1"/>
    </source>
</evidence>
<gene>
    <name evidence="2" type="ORF">GF339_07575</name>
</gene>
<organism evidence="2 3">
    <name type="scientific">candidate division KSB3 bacterium</name>
    <dbReference type="NCBI Taxonomy" id="2044937"/>
    <lineage>
        <taxon>Bacteria</taxon>
        <taxon>candidate division KSB3</taxon>
    </lineage>
</organism>
<evidence type="ECO:0000313" key="3">
    <source>
        <dbReference type="Proteomes" id="UP000649604"/>
    </source>
</evidence>